<evidence type="ECO:0000313" key="2">
    <source>
        <dbReference type="Proteomes" id="UP000243978"/>
    </source>
</evidence>
<proteinExistence type="predicted"/>
<sequence length="175" mass="19528">MTQNILNILVRFLHKKTPPRGLRNGAVLTVATLAAGPALGAIEACDRVTHISHGGVADHVDMGAGKVMWTEWWSPEGVYKTVWLADCRTGIALDLRTHEERITERYVRDKTELVRAKITRQAEASPAFFTIDRVAGLIRRDGRDLHIQQYAEEFCACDAAYPNLQGDKTPYEVPS</sequence>
<comment type="caution">
    <text evidence="1">The sequence shown here is derived from an EMBL/GenBank/DDBJ whole genome shotgun (WGS) entry which is preliminary data.</text>
</comment>
<accession>A0A2T6BKH3</accession>
<gene>
    <name evidence="1" type="ORF">C8N43_1205</name>
</gene>
<organism evidence="1 2">
    <name type="scientific">Litoreibacter ponti</name>
    <dbReference type="NCBI Taxonomy" id="1510457"/>
    <lineage>
        <taxon>Bacteria</taxon>
        <taxon>Pseudomonadati</taxon>
        <taxon>Pseudomonadota</taxon>
        <taxon>Alphaproteobacteria</taxon>
        <taxon>Rhodobacterales</taxon>
        <taxon>Roseobacteraceae</taxon>
        <taxon>Litoreibacter</taxon>
    </lineage>
</organism>
<dbReference type="Proteomes" id="UP000243978">
    <property type="component" value="Unassembled WGS sequence"/>
</dbReference>
<reference evidence="1 2" key="1">
    <citation type="submission" date="2018-04" db="EMBL/GenBank/DDBJ databases">
        <title>Genomic Encyclopedia of Archaeal and Bacterial Type Strains, Phase II (KMG-II): from individual species to whole genera.</title>
        <authorList>
            <person name="Goeker M."/>
        </authorList>
    </citation>
    <scope>NUCLEOTIDE SEQUENCE [LARGE SCALE GENOMIC DNA]</scope>
    <source>
        <strain evidence="1 2">DSM 100977</strain>
    </source>
</reference>
<name>A0A2T6BKH3_9RHOB</name>
<protein>
    <submittedName>
        <fullName evidence="1">Uncharacterized protein</fullName>
    </submittedName>
</protein>
<evidence type="ECO:0000313" key="1">
    <source>
        <dbReference type="EMBL" id="PTX56546.1"/>
    </source>
</evidence>
<dbReference type="EMBL" id="QBKS01000001">
    <property type="protein sequence ID" value="PTX56546.1"/>
    <property type="molecule type" value="Genomic_DNA"/>
</dbReference>
<dbReference type="AlphaFoldDB" id="A0A2T6BKH3"/>
<keyword evidence="2" id="KW-1185">Reference proteome</keyword>